<feature type="domain" description="Aminotransferase class I/classII large" evidence="7">
    <location>
        <begin position="29"/>
        <end position="378"/>
    </location>
</feature>
<dbReference type="OrthoDB" id="9802328at2"/>
<dbReference type="Pfam" id="PF00155">
    <property type="entry name" value="Aminotran_1_2"/>
    <property type="match status" value="1"/>
</dbReference>
<dbReference type="GeneID" id="29419852"/>
<dbReference type="PANTHER" id="PTHR43807:SF20">
    <property type="entry name" value="FI04487P"/>
    <property type="match status" value="1"/>
</dbReference>
<dbReference type="InterPro" id="IPR015422">
    <property type="entry name" value="PyrdxlP-dep_Trfase_small"/>
</dbReference>
<dbReference type="Gene3D" id="3.40.640.10">
    <property type="entry name" value="Type I PLP-dependent aspartate aminotransferase-like (Major domain)"/>
    <property type="match status" value="1"/>
</dbReference>
<dbReference type="InterPro" id="IPR015421">
    <property type="entry name" value="PyrdxlP-dep_Trfase_major"/>
</dbReference>
<comment type="cofactor">
    <cofactor evidence="1 6">
        <name>pyridoxal 5'-phosphate</name>
        <dbReference type="ChEBI" id="CHEBI:597326"/>
    </cofactor>
</comment>
<dbReference type="SUPFAM" id="SSF53383">
    <property type="entry name" value="PLP-dependent transferases"/>
    <property type="match status" value="1"/>
</dbReference>
<comment type="similarity">
    <text evidence="2 6">Belongs to the class-I pyridoxal-phosphate-dependent aminotransferase family.</text>
</comment>
<dbReference type="GO" id="GO:0005737">
    <property type="term" value="C:cytoplasm"/>
    <property type="evidence" value="ECO:0007669"/>
    <property type="project" value="TreeGrafter"/>
</dbReference>
<evidence type="ECO:0000256" key="1">
    <source>
        <dbReference type="ARBA" id="ARBA00001933"/>
    </source>
</evidence>
<dbReference type="CDD" id="cd00609">
    <property type="entry name" value="AAT_like"/>
    <property type="match status" value="1"/>
</dbReference>
<keyword evidence="4 6" id="KW-0808">Transferase</keyword>
<dbReference type="AlphaFoldDB" id="W6N2K9"/>
<protein>
    <recommendedName>
        <fullName evidence="6">Aminotransferase</fullName>
        <ecNumber evidence="6">2.6.1.-</ecNumber>
    </recommendedName>
</protein>
<name>W6N2K9_CLOTY</name>
<proteinExistence type="inferred from homology"/>
<evidence type="ECO:0000259" key="7">
    <source>
        <dbReference type="Pfam" id="PF00155"/>
    </source>
</evidence>
<dbReference type="Proteomes" id="UP000019482">
    <property type="component" value="Unassembled WGS sequence"/>
</dbReference>
<keyword evidence="5" id="KW-0663">Pyridoxal phosphate</keyword>
<keyword evidence="9" id="KW-1185">Reference proteome</keyword>
<evidence type="ECO:0000313" key="9">
    <source>
        <dbReference type="Proteomes" id="UP000019482"/>
    </source>
</evidence>
<dbReference type="InterPro" id="IPR051326">
    <property type="entry name" value="Kynurenine-oxoglutarate_AT"/>
</dbReference>
<dbReference type="RefSeq" id="WP_017894785.1">
    <property type="nucleotide sequence ID" value="NZ_CBXI010000008.1"/>
</dbReference>
<dbReference type="InterPro" id="IPR004838">
    <property type="entry name" value="NHTrfase_class1_PyrdxlP-BS"/>
</dbReference>
<dbReference type="GO" id="GO:0016212">
    <property type="term" value="F:kynurenine-oxoglutarate transaminase activity"/>
    <property type="evidence" value="ECO:0007669"/>
    <property type="project" value="TreeGrafter"/>
</dbReference>
<evidence type="ECO:0000256" key="6">
    <source>
        <dbReference type="RuleBase" id="RU000481"/>
    </source>
</evidence>
<comment type="caution">
    <text evidence="8">The sequence shown here is derived from an EMBL/GenBank/DDBJ whole genome shotgun (WGS) entry which is preliminary data.</text>
</comment>
<evidence type="ECO:0000256" key="5">
    <source>
        <dbReference type="ARBA" id="ARBA00022898"/>
    </source>
</evidence>
<evidence type="ECO:0000256" key="3">
    <source>
        <dbReference type="ARBA" id="ARBA00022576"/>
    </source>
</evidence>
<organism evidence="8 9">
    <name type="scientific">Clostridium tyrobutyricum DIVETGP</name>
    <dbReference type="NCBI Taxonomy" id="1408889"/>
    <lineage>
        <taxon>Bacteria</taxon>
        <taxon>Bacillati</taxon>
        <taxon>Bacillota</taxon>
        <taxon>Clostridia</taxon>
        <taxon>Eubacteriales</taxon>
        <taxon>Clostridiaceae</taxon>
        <taxon>Clostridium</taxon>
    </lineage>
</organism>
<dbReference type="EC" id="2.6.1.-" evidence="6"/>
<evidence type="ECO:0000256" key="2">
    <source>
        <dbReference type="ARBA" id="ARBA00007441"/>
    </source>
</evidence>
<dbReference type="InterPro" id="IPR015424">
    <property type="entry name" value="PyrdxlP-dep_Trfase"/>
</dbReference>
<dbReference type="PANTHER" id="PTHR43807">
    <property type="entry name" value="FI04487P"/>
    <property type="match status" value="1"/>
</dbReference>
<dbReference type="InterPro" id="IPR004839">
    <property type="entry name" value="Aminotransferase_I/II_large"/>
</dbReference>
<sequence>MPDLSRKMNNFTDSVIRRMTRISNKYGAVNLSQGFPDFDPPKEIRDALKIAADRGPHQYAITWGAPNFREALAEKQSKFMGINIDPETQIAVTCGSTEAMMAAVMTVCNPGDKVIVFSPFYENYAADAILSGAKPIYVSLKPPEFSFDREELEKAFEQKPKALILCNPSNPTGKVFTLEELKYIAELAEKYDTFVITDEVYEHIVMDPCKHIYFASLPGMFDRTISCSSLSKTYSITGWRLGYVIANERIIDNVRKVHDFLTVGAAAPLQEAAVAGLKLPDKYYIELKNLYTEKRTLFLKGLDEAGLKYYKPNGAYYVIVDVSEFNVKNDLKFCEWFAKEVGVGAVPGSSFFKEDVNYLIRLHFAKKDETLIKAIDRLKTLKDKVKFYTE</sequence>
<accession>W6N2K9</accession>
<keyword evidence="3 6" id="KW-0032">Aminotransferase</keyword>
<dbReference type="PROSITE" id="PS00105">
    <property type="entry name" value="AA_TRANSFER_CLASS_1"/>
    <property type="match status" value="1"/>
</dbReference>
<dbReference type="EMBL" id="CBXI010000008">
    <property type="protein sequence ID" value="CDL90623.1"/>
    <property type="molecule type" value="Genomic_DNA"/>
</dbReference>
<evidence type="ECO:0000256" key="4">
    <source>
        <dbReference type="ARBA" id="ARBA00022679"/>
    </source>
</evidence>
<reference evidence="8 9" key="1">
    <citation type="journal article" date="2015" name="Genome Announc.">
        <title>Draft Genome Sequence of Clostridium tyrobutyricum Strain DIVETGP, Isolated from Cow's Milk for Grana Padano Production.</title>
        <authorList>
            <person name="Soggiu A."/>
            <person name="Piras C."/>
            <person name="Gaiarsa S."/>
            <person name="Sassera D."/>
            <person name="Roncada P."/>
            <person name="Bendixen E."/>
            <person name="Brasca M."/>
            <person name="Bonizzi L."/>
        </authorList>
    </citation>
    <scope>NUCLEOTIDE SEQUENCE [LARGE SCALE GENOMIC DNA]</scope>
    <source>
        <strain evidence="8 9">DIVETGP</strain>
    </source>
</reference>
<dbReference type="GO" id="GO:0030170">
    <property type="term" value="F:pyridoxal phosphate binding"/>
    <property type="evidence" value="ECO:0007669"/>
    <property type="project" value="InterPro"/>
</dbReference>
<dbReference type="Gene3D" id="3.90.1150.10">
    <property type="entry name" value="Aspartate Aminotransferase, domain 1"/>
    <property type="match status" value="1"/>
</dbReference>
<gene>
    <name evidence="8" type="ORF">CTDIVETGP_0693</name>
</gene>
<evidence type="ECO:0000313" key="8">
    <source>
        <dbReference type="EMBL" id="CDL90623.1"/>
    </source>
</evidence>
<dbReference type="FunFam" id="3.40.640.10:FF:000033">
    <property type="entry name" value="Aspartate aminotransferase"/>
    <property type="match status" value="1"/>
</dbReference>